<reference evidence="2 3" key="1">
    <citation type="journal article" date="2016" name="Proc. Natl. Acad. Sci. U.S.A.">
        <title>Comparative genomics of biotechnologically important yeasts.</title>
        <authorList>
            <person name="Riley R."/>
            <person name="Haridas S."/>
            <person name="Wolfe K.H."/>
            <person name="Lopes M.R."/>
            <person name="Hittinger C.T."/>
            <person name="Goeker M."/>
            <person name="Salamov A.A."/>
            <person name="Wisecaver J.H."/>
            <person name="Long T.M."/>
            <person name="Calvey C.H."/>
            <person name="Aerts A.L."/>
            <person name="Barry K.W."/>
            <person name="Choi C."/>
            <person name="Clum A."/>
            <person name="Coughlan A.Y."/>
            <person name="Deshpande S."/>
            <person name="Douglass A.P."/>
            <person name="Hanson S.J."/>
            <person name="Klenk H.-P."/>
            <person name="LaButti K.M."/>
            <person name="Lapidus A."/>
            <person name="Lindquist E.A."/>
            <person name="Lipzen A.M."/>
            <person name="Meier-Kolthoff J.P."/>
            <person name="Ohm R.A."/>
            <person name="Otillar R.P."/>
            <person name="Pangilinan J.L."/>
            <person name="Peng Y."/>
            <person name="Rokas A."/>
            <person name="Rosa C.A."/>
            <person name="Scheuner C."/>
            <person name="Sibirny A.A."/>
            <person name="Slot J.C."/>
            <person name="Stielow J.B."/>
            <person name="Sun H."/>
            <person name="Kurtzman C.P."/>
            <person name="Blackwell M."/>
            <person name="Grigoriev I.V."/>
            <person name="Jeffries T.W."/>
        </authorList>
    </citation>
    <scope>NUCLEOTIDE SEQUENCE [LARGE SCALE GENOMIC DNA]</scope>
    <source>
        <strain evidence="3">ATCC 58044 / CBS 1984 / NCYC 433 / NRRL Y-366-8</strain>
    </source>
</reference>
<sequence>MLLFELYGYESTISQPHAWRTAKNSSGYMLKYIKPTDKILDVGCGPGMITYDLSNYVPEGEIIGIEPTRELIDEALNNEKSDAVKNVKFQVASVFELPFPDNYFDIVHAHQVIIHLQHPIEALKEMRRVLRPDGYLCFKDAELRSTIYYPRKYEDPLGYYMTKIRTEFTSCFGASRSKELTLEAGFDPENIVFTSSNWTISSEDDRRWFSQMYINRLESLEFGKSDKYTSEQLELAWKEWASDDNAVCILLHGEIVAKK</sequence>
<evidence type="ECO:0000313" key="2">
    <source>
        <dbReference type="EMBL" id="ODQ57109.1"/>
    </source>
</evidence>
<protein>
    <recommendedName>
        <fullName evidence="1">Methyltransferase domain-containing protein</fullName>
    </recommendedName>
</protein>
<dbReference type="Proteomes" id="UP000094112">
    <property type="component" value="Unassembled WGS sequence"/>
</dbReference>
<name>A0A1E3NV83_WICAA</name>
<dbReference type="STRING" id="683960.A0A1E3NV83"/>
<dbReference type="SUPFAM" id="SSF53335">
    <property type="entry name" value="S-adenosyl-L-methionine-dependent methyltransferases"/>
    <property type="match status" value="1"/>
</dbReference>
<organism evidence="2 3">
    <name type="scientific">Wickerhamomyces anomalus (strain ATCC 58044 / CBS 1984 / NCYC 433 / NRRL Y-366-8)</name>
    <name type="common">Yeast</name>
    <name type="synonym">Hansenula anomala</name>
    <dbReference type="NCBI Taxonomy" id="683960"/>
    <lineage>
        <taxon>Eukaryota</taxon>
        <taxon>Fungi</taxon>
        <taxon>Dikarya</taxon>
        <taxon>Ascomycota</taxon>
        <taxon>Saccharomycotina</taxon>
        <taxon>Saccharomycetes</taxon>
        <taxon>Phaffomycetales</taxon>
        <taxon>Wickerhamomycetaceae</taxon>
        <taxon>Wickerhamomyces</taxon>
    </lineage>
</organism>
<dbReference type="GeneID" id="30203231"/>
<keyword evidence="3" id="KW-1185">Reference proteome</keyword>
<feature type="domain" description="Methyltransferase" evidence="1">
    <location>
        <begin position="34"/>
        <end position="143"/>
    </location>
</feature>
<gene>
    <name evidence="2" type="ORF">WICANDRAFT_86031</name>
</gene>
<dbReference type="PANTHER" id="PTHR43591:SF24">
    <property type="entry name" value="2-METHOXY-6-POLYPRENYL-1,4-BENZOQUINOL METHYLASE, MITOCHONDRIAL"/>
    <property type="match status" value="1"/>
</dbReference>
<dbReference type="RefSeq" id="XP_019036316.1">
    <property type="nucleotide sequence ID" value="XM_019185985.1"/>
</dbReference>
<evidence type="ECO:0000313" key="3">
    <source>
        <dbReference type="Proteomes" id="UP000094112"/>
    </source>
</evidence>
<dbReference type="CDD" id="cd02440">
    <property type="entry name" value="AdoMet_MTases"/>
    <property type="match status" value="1"/>
</dbReference>
<dbReference type="OrthoDB" id="10017101at2759"/>
<accession>A0A1E3NV83</accession>
<dbReference type="AlphaFoldDB" id="A0A1E3NV83"/>
<proteinExistence type="predicted"/>
<dbReference type="Pfam" id="PF13847">
    <property type="entry name" value="Methyltransf_31"/>
    <property type="match status" value="1"/>
</dbReference>
<evidence type="ECO:0000259" key="1">
    <source>
        <dbReference type="Pfam" id="PF13847"/>
    </source>
</evidence>
<dbReference type="Gene3D" id="3.40.50.150">
    <property type="entry name" value="Vaccinia Virus protein VP39"/>
    <property type="match status" value="1"/>
</dbReference>
<dbReference type="PANTHER" id="PTHR43591">
    <property type="entry name" value="METHYLTRANSFERASE"/>
    <property type="match status" value="1"/>
</dbReference>
<dbReference type="InterPro" id="IPR025714">
    <property type="entry name" value="Methyltranfer_dom"/>
</dbReference>
<dbReference type="EMBL" id="KV454214">
    <property type="protein sequence ID" value="ODQ57109.1"/>
    <property type="molecule type" value="Genomic_DNA"/>
</dbReference>
<dbReference type="GO" id="GO:0008168">
    <property type="term" value="F:methyltransferase activity"/>
    <property type="evidence" value="ECO:0007669"/>
    <property type="project" value="TreeGrafter"/>
</dbReference>
<dbReference type="InterPro" id="IPR029063">
    <property type="entry name" value="SAM-dependent_MTases_sf"/>
</dbReference>